<evidence type="ECO:0000313" key="2">
    <source>
        <dbReference type="EMBL" id="SUN35155.1"/>
    </source>
</evidence>
<dbReference type="Proteomes" id="UP000254082">
    <property type="component" value="Unassembled WGS sequence"/>
</dbReference>
<evidence type="ECO:0000256" key="1">
    <source>
        <dbReference type="SAM" id="Phobius"/>
    </source>
</evidence>
<dbReference type="RefSeq" id="WP_002998737.1">
    <property type="nucleotide sequence ID" value="NZ_UHFA01000002.1"/>
</dbReference>
<dbReference type="AlphaFoldDB" id="A0A380JAP8"/>
<keyword evidence="1" id="KW-1133">Transmembrane helix</keyword>
<keyword evidence="1" id="KW-0472">Membrane</keyword>
<name>A0A380JAP8_STRDO</name>
<proteinExistence type="predicted"/>
<protein>
    <submittedName>
        <fullName evidence="2">Uncharacterized protein</fullName>
    </submittedName>
</protein>
<evidence type="ECO:0000313" key="3">
    <source>
        <dbReference type="Proteomes" id="UP000254082"/>
    </source>
</evidence>
<accession>A0A380JAP8</accession>
<sequence>MELMIKWDDQSKDEHFDYRLEFSGKQALLATVALCGTVLLGKALFSKK</sequence>
<reference evidence="2 3" key="1">
    <citation type="submission" date="2018-06" db="EMBL/GenBank/DDBJ databases">
        <authorList>
            <consortium name="Pathogen Informatics"/>
            <person name="Doyle S."/>
        </authorList>
    </citation>
    <scope>NUCLEOTIDE SEQUENCE [LARGE SCALE GENOMIC DNA]</scope>
    <source>
        <strain evidence="3">NCTC 11391</strain>
    </source>
</reference>
<feature type="transmembrane region" description="Helical" evidence="1">
    <location>
        <begin position="27"/>
        <end position="45"/>
    </location>
</feature>
<keyword evidence="1" id="KW-0812">Transmembrane</keyword>
<keyword evidence="3" id="KW-1185">Reference proteome</keyword>
<dbReference type="EMBL" id="UHFA01000002">
    <property type="protein sequence ID" value="SUN35155.1"/>
    <property type="molecule type" value="Genomic_DNA"/>
</dbReference>
<gene>
    <name evidence="2" type="ORF">NCTC11391_00130</name>
</gene>
<organism evidence="2 3">
    <name type="scientific">Streptococcus downei MFe28</name>
    <dbReference type="NCBI Taxonomy" id="764290"/>
    <lineage>
        <taxon>Bacteria</taxon>
        <taxon>Bacillati</taxon>
        <taxon>Bacillota</taxon>
        <taxon>Bacilli</taxon>
        <taxon>Lactobacillales</taxon>
        <taxon>Streptococcaceae</taxon>
        <taxon>Streptococcus</taxon>
    </lineage>
</organism>